<dbReference type="RefSeq" id="WP_213821838.1">
    <property type="nucleotide sequence ID" value="NZ_JAAMFL010000007.1"/>
</dbReference>
<dbReference type="NCBIfam" id="TIGR03715">
    <property type="entry name" value="KxYKxGKxW"/>
    <property type="match status" value="1"/>
</dbReference>
<dbReference type="Pfam" id="PF19258">
    <property type="entry name" value="KxYKxGKxW_sig"/>
    <property type="match status" value="1"/>
</dbReference>
<protein>
    <submittedName>
        <fullName evidence="2">Uncharacterized protein</fullName>
    </submittedName>
</protein>
<name>A0ABS5QWV3_9LACO</name>
<accession>A0ABS5QWV3</accession>
<reference evidence="2 3" key="1">
    <citation type="submission" date="2020-02" db="EMBL/GenBank/DDBJ databases">
        <title>Fructobacillus sp. isolated from paper mulberry of Taiwan.</title>
        <authorList>
            <person name="Lin S.-T."/>
        </authorList>
    </citation>
    <scope>NUCLEOTIDE SEQUENCE [LARGE SCALE GENOMIC DNA]</scope>
    <source>
        <strain evidence="2 3">S1-1</strain>
    </source>
</reference>
<proteinExistence type="predicted"/>
<comment type="caution">
    <text evidence="2">The sequence shown here is derived from an EMBL/GenBank/DDBJ whole genome shotgun (WGS) entry which is preliminary data.</text>
</comment>
<dbReference type="EMBL" id="JAAMFL010000007">
    <property type="protein sequence ID" value="MBS9337686.1"/>
    <property type="molecule type" value="Genomic_DNA"/>
</dbReference>
<evidence type="ECO:0000313" key="3">
    <source>
        <dbReference type="Proteomes" id="UP001519503"/>
    </source>
</evidence>
<sequence>MKDQKNFSLKEHVKMYKSGKIWLFAAVIGLTLGAGAQVPPA</sequence>
<organism evidence="2 3">
    <name type="scientific">Fructobacillus parabroussonetiae</name>
    <dbReference type="NCBI Taxonomy" id="2713174"/>
    <lineage>
        <taxon>Bacteria</taxon>
        <taxon>Bacillati</taxon>
        <taxon>Bacillota</taxon>
        <taxon>Bacilli</taxon>
        <taxon>Lactobacillales</taxon>
        <taxon>Lactobacillaceae</taxon>
        <taxon>Fructobacillus</taxon>
    </lineage>
</organism>
<evidence type="ECO:0000256" key="1">
    <source>
        <dbReference type="ARBA" id="ARBA00022729"/>
    </source>
</evidence>
<dbReference type="Proteomes" id="UP001519503">
    <property type="component" value="Unassembled WGS sequence"/>
</dbReference>
<keyword evidence="3" id="KW-1185">Reference proteome</keyword>
<keyword evidence="1" id="KW-0732">Signal</keyword>
<evidence type="ECO:0000313" key="2">
    <source>
        <dbReference type="EMBL" id="MBS9337686.1"/>
    </source>
</evidence>
<dbReference type="InterPro" id="IPR022263">
    <property type="entry name" value="KxYKxGKxW"/>
</dbReference>
<gene>
    <name evidence="2" type="ORF">G6R30_04325</name>
</gene>